<dbReference type="RefSeq" id="WP_264507465.1">
    <property type="nucleotide sequence ID" value="NZ_JAPDFL010000001.1"/>
</dbReference>
<evidence type="ECO:0000313" key="1">
    <source>
        <dbReference type="EMBL" id="MCW1934691.1"/>
    </source>
</evidence>
<dbReference type="Proteomes" id="UP001208938">
    <property type="component" value="Unassembled WGS sequence"/>
</dbReference>
<reference evidence="1 2" key="1">
    <citation type="submission" date="2022-10" db="EMBL/GenBank/DDBJ databases">
        <title>Pararhodobacter sp. nov., isolated from marine algae.</title>
        <authorList>
            <person name="Choi B.J."/>
            <person name="Kim J.M."/>
            <person name="Lee J.K."/>
            <person name="Choi D.G."/>
            <person name="Jeon C.O."/>
        </authorList>
    </citation>
    <scope>NUCLEOTIDE SEQUENCE [LARGE SCALE GENOMIC DNA]</scope>
    <source>
        <strain evidence="1 2">ZQ420</strain>
    </source>
</reference>
<comment type="caution">
    <text evidence="1">The sequence shown here is derived from an EMBL/GenBank/DDBJ whole genome shotgun (WGS) entry which is preliminary data.</text>
</comment>
<protein>
    <submittedName>
        <fullName evidence="1">Uncharacterized protein</fullName>
    </submittedName>
</protein>
<proteinExistence type="predicted"/>
<organism evidence="1 2">
    <name type="scientific">Pararhodobacter zhoushanensis</name>
    <dbReference type="NCBI Taxonomy" id="2479545"/>
    <lineage>
        <taxon>Bacteria</taxon>
        <taxon>Pseudomonadati</taxon>
        <taxon>Pseudomonadota</taxon>
        <taxon>Alphaproteobacteria</taxon>
        <taxon>Rhodobacterales</taxon>
        <taxon>Paracoccaceae</taxon>
        <taxon>Pararhodobacter</taxon>
    </lineage>
</organism>
<sequence>MLDGLTISASTERICADPEGRQAMATLRNRVLGSDWRVAVVAGVAGAQAAHLPGRVIVLGEALIARLDSPEALAGWMVAEAQARATSDPLLDVLDYAGTRATLALLTTGELPEGSVRDYARRRIARTPALPDAEALGSWLDGIGISSTPYALSLPADRSALSQALADRPMVERIPSPLLSDGEWLTLQAICAN</sequence>
<name>A0ABT3H4E7_9RHOB</name>
<gene>
    <name evidence="1" type="ORF">OKW52_21150</name>
</gene>
<evidence type="ECO:0000313" key="2">
    <source>
        <dbReference type="Proteomes" id="UP001208938"/>
    </source>
</evidence>
<keyword evidence="2" id="KW-1185">Reference proteome</keyword>
<dbReference type="EMBL" id="JAPDFL010000001">
    <property type="protein sequence ID" value="MCW1934691.1"/>
    <property type="molecule type" value="Genomic_DNA"/>
</dbReference>
<accession>A0ABT3H4E7</accession>